<dbReference type="Gene3D" id="1.10.10.10">
    <property type="entry name" value="Winged helix-like DNA-binding domain superfamily/Winged helix DNA-binding domain"/>
    <property type="match status" value="1"/>
</dbReference>
<proteinExistence type="inferred from homology"/>
<keyword evidence="5" id="KW-0433">Leucine-rich repeat</keyword>
<evidence type="ECO:0000256" key="9">
    <source>
        <dbReference type="ARBA" id="ARBA00022821"/>
    </source>
</evidence>
<dbReference type="FunFam" id="1.10.10.10:FF:000322">
    <property type="entry name" value="Probable disease resistance protein At1g63360"/>
    <property type="match status" value="1"/>
</dbReference>
<keyword evidence="15" id="KW-1185">Reference proteome</keyword>
<protein>
    <submittedName>
        <fullName evidence="14">Uncharacterized protein</fullName>
    </submittedName>
</protein>
<keyword evidence="6" id="KW-0381">Hypersensitive response</keyword>
<comment type="function">
    <text evidence="1">Confers resistance to late blight (Phytophthora infestans) races carrying the avirulence gene Avr1. Resistance proteins guard the plant against pathogens that contain an appropriate avirulence protein via an indirect interaction with this avirulence protein. That triggers a defense system including the hypersensitive response, which restricts the pathogen growth.</text>
</comment>
<evidence type="ECO:0000313" key="14">
    <source>
        <dbReference type="EMBL" id="KAL3508903.1"/>
    </source>
</evidence>
<dbReference type="FunFam" id="3.40.50.300:FF:001091">
    <property type="entry name" value="Probable disease resistance protein At1g61300"/>
    <property type="match status" value="1"/>
</dbReference>
<dbReference type="Gene3D" id="1.10.8.430">
    <property type="entry name" value="Helical domain of apoptotic protease-activating factors"/>
    <property type="match status" value="1"/>
</dbReference>
<evidence type="ECO:0000256" key="2">
    <source>
        <dbReference type="ARBA" id="ARBA00004496"/>
    </source>
</evidence>
<evidence type="ECO:0000259" key="12">
    <source>
        <dbReference type="Pfam" id="PF12061"/>
    </source>
</evidence>
<evidence type="ECO:0000256" key="3">
    <source>
        <dbReference type="ARBA" id="ARBA00008894"/>
    </source>
</evidence>
<evidence type="ECO:0000259" key="13">
    <source>
        <dbReference type="Pfam" id="PF23559"/>
    </source>
</evidence>
<name>A0ABD2YNE5_9GENT</name>
<sequence>MLYGRDQFLAHIETLEDKPTTLKNFKGLAKFFCVEEVEGASRNLEHLFTHIQFVAMNAARFSYLCYVGSHHDFEVLREMQSTMSKSLQKGNPVDLQICETYIKVLITSSLQTSRMDKHILKDFNDSLITCLWKLLWCKTSFMVSVKAQMRILYEGLRFLRSILLRKPQEEQMGDQHQLDGKIVNILREAGIAICYLYLNEANKVDDVGSSSVARDSPPADCCAMLVNIIRDIQLIKAQIACSSMIEEGGLPSYQIFKEEEFHKTSSLKTSKGRVPTTHEVVVELKDEAGKVIDRVVRGSENLEIIPIVGMPGLGKTSLAKKIYNDPSIVHHFHIRLWCSVSQVYNTKDLLLQMFLDGAKYSRENKELQNKNEEDLLQKLYQKLKGNRYLLVFDDVWDIRVWNDMKLSFPSDKNGSRIIFTSRFSNVASEVEIGREPHNLRPLTESESWELLQKKVFGKEECPQELHRLGLEIAKNCKGLPLTVVIIAGILATVDYDAWDEVAESFTLTIVYGTDQCKNTVDLSYKHLPHYLKPCLLYFRAFPEDREIHAKKLMSLWIAEGFVENTERKRLEDVAEEYLMELIDRNLVMVDKQRLIGGVKALAAFMIYYMSFVRPNPKKKIFYSCCMDMMSFLLLMSSQTSNACPFGLTLSILRSQSYFVHVYAVCCLIELKIQS</sequence>
<feature type="domain" description="Late blight resistance protein R1A-like N-terminal" evidence="12">
    <location>
        <begin position="21"/>
        <end position="202"/>
    </location>
</feature>
<evidence type="ECO:0000256" key="7">
    <source>
        <dbReference type="ARBA" id="ARBA00022737"/>
    </source>
</evidence>
<dbReference type="EMBL" id="JBJUIK010000012">
    <property type="protein sequence ID" value="KAL3508903.1"/>
    <property type="molecule type" value="Genomic_DNA"/>
</dbReference>
<evidence type="ECO:0000259" key="11">
    <source>
        <dbReference type="Pfam" id="PF00931"/>
    </source>
</evidence>
<comment type="subcellular location">
    <subcellularLocation>
        <location evidence="2">Cytoplasm</location>
    </subcellularLocation>
</comment>
<dbReference type="GO" id="GO:0009626">
    <property type="term" value="P:plant-type hypersensitive response"/>
    <property type="evidence" value="ECO:0007669"/>
    <property type="project" value="UniProtKB-KW"/>
</dbReference>
<keyword evidence="8" id="KW-0547">Nucleotide-binding</keyword>
<reference evidence="14 15" key="1">
    <citation type="submission" date="2024-11" db="EMBL/GenBank/DDBJ databases">
        <title>A near-complete genome assembly of Cinchona calisaya.</title>
        <authorList>
            <person name="Lian D.C."/>
            <person name="Zhao X.W."/>
            <person name="Wei L."/>
        </authorList>
    </citation>
    <scope>NUCLEOTIDE SEQUENCE [LARGE SCALE GENOMIC DNA]</scope>
    <source>
        <tissue evidence="14">Nenye</tissue>
    </source>
</reference>
<evidence type="ECO:0000256" key="8">
    <source>
        <dbReference type="ARBA" id="ARBA00022741"/>
    </source>
</evidence>
<keyword evidence="7" id="KW-0677">Repeat</keyword>
<dbReference type="GO" id="GO:0051607">
    <property type="term" value="P:defense response to virus"/>
    <property type="evidence" value="ECO:0007669"/>
    <property type="project" value="UniProtKB-ARBA"/>
</dbReference>
<dbReference type="InterPro" id="IPR036388">
    <property type="entry name" value="WH-like_DNA-bd_sf"/>
</dbReference>
<evidence type="ECO:0000256" key="5">
    <source>
        <dbReference type="ARBA" id="ARBA00022614"/>
    </source>
</evidence>
<evidence type="ECO:0000313" key="15">
    <source>
        <dbReference type="Proteomes" id="UP001630127"/>
    </source>
</evidence>
<evidence type="ECO:0000256" key="10">
    <source>
        <dbReference type="ARBA" id="ARBA00022840"/>
    </source>
</evidence>
<gene>
    <name evidence="14" type="ORF">ACH5RR_028304</name>
</gene>
<dbReference type="PANTHER" id="PTHR23155">
    <property type="entry name" value="DISEASE RESISTANCE PROTEIN RP"/>
    <property type="match status" value="1"/>
</dbReference>
<dbReference type="Pfam" id="PF00931">
    <property type="entry name" value="NB-ARC"/>
    <property type="match status" value="1"/>
</dbReference>
<dbReference type="InterPro" id="IPR058922">
    <property type="entry name" value="WHD_DRP"/>
</dbReference>
<dbReference type="Pfam" id="PF12061">
    <property type="entry name" value="NB-LRR"/>
    <property type="match status" value="1"/>
</dbReference>
<dbReference type="GO" id="GO:0005737">
    <property type="term" value="C:cytoplasm"/>
    <property type="evidence" value="ECO:0007669"/>
    <property type="project" value="UniProtKB-SubCell"/>
</dbReference>
<organism evidence="14 15">
    <name type="scientific">Cinchona calisaya</name>
    <dbReference type="NCBI Taxonomy" id="153742"/>
    <lineage>
        <taxon>Eukaryota</taxon>
        <taxon>Viridiplantae</taxon>
        <taxon>Streptophyta</taxon>
        <taxon>Embryophyta</taxon>
        <taxon>Tracheophyta</taxon>
        <taxon>Spermatophyta</taxon>
        <taxon>Magnoliopsida</taxon>
        <taxon>eudicotyledons</taxon>
        <taxon>Gunneridae</taxon>
        <taxon>Pentapetalae</taxon>
        <taxon>asterids</taxon>
        <taxon>lamiids</taxon>
        <taxon>Gentianales</taxon>
        <taxon>Rubiaceae</taxon>
        <taxon>Cinchonoideae</taxon>
        <taxon>Cinchoneae</taxon>
        <taxon>Cinchona</taxon>
    </lineage>
</organism>
<dbReference type="AlphaFoldDB" id="A0ABD2YNE5"/>
<accession>A0ABD2YNE5</accession>
<evidence type="ECO:0000256" key="6">
    <source>
        <dbReference type="ARBA" id="ARBA00022667"/>
    </source>
</evidence>
<keyword evidence="9" id="KW-0611">Plant defense</keyword>
<dbReference type="GO" id="GO:0005524">
    <property type="term" value="F:ATP binding"/>
    <property type="evidence" value="ECO:0007669"/>
    <property type="project" value="UniProtKB-KW"/>
</dbReference>
<feature type="domain" description="NB-ARC" evidence="11">
    <location>
        <begin position="286"/>
        <end position="459"/>
    </location>
</feature>
<comment type="similarity">
    <text evidence="3">Belongs to the disease resistance NB-LRR family.</text>
</comment>
<evidence type="ECO:0000256" key="4">
    <source>
        <dbReference type="ARBA" id="ARBA00022490"/>
    </source>
</evidence>
<comment type="caution">
    <text evidence="14">The sequence shown here is derived from an EMBL/GenBank/DDBJ whole genome shotgun (WGS) entry which is preliminary data.</text>
</comment>
<dbReference type="InterPro" id="IPR021929">
    <property type="entry name" value="R1A-like_N"/>
</dbReference>
<dbReference type="PRINTS" id="PR00364">
    <property type="entry name" value="DISEASERSIST"/>
</dbReference>
<dbReference type="InterPro" id="IPR042197">
    <property type="entry name" value="Apaf_helical"/>
</dbReference>
<dbReference type="Pfam" id="PF23559">
    <property type="entry name" value="WHD_DRP"/>
    <property type="match status" value="1"/>
</dbReference>
<dbReference type="InterPro" id="IPR027417">
    <property type="entry name" value="P-loop_NTPase"/>
</dbReference>
<dbReference type="InterPro" id="IPR044974">
    <property type="entry name" value="Disease_R_plants"/>
</dbReference>
<dbReference type="Gene3D" id="3.40.50.300">
    <property type="entry name" value="P-loop containing nucleotide triphosphate hydrolases"/>
    <property type="match status" value="1"/>
</dbReference>
<keyword evidence="4" id="KW-0963">Cytoplasm</keyword>
<dbReference type="InterPro" id="IPR002182">
    <property type="entry name" value="NB-ARC"/>
</dbReference>
<dbReference type="SUPFAM" id="SSF52540">
    <property type="entry name" value="P-loop containing nucleoside triphosphate hydrolases"/>
    <property type="match status" value="1"/>
</dbReference>
<dbReference type="Proteomes" id="UP001630127">
    <property type="component" value="Unassembled WGS sequence"/>
</dbReference>
<dbReference type="PANTHER" id="PTHR23155:SF1152">
    <property type="entry name" value="AAA+ ATPASE DOMAIN-CONTAINING PROTEIN"/>
    <property type="match status" value="1"/>
</dbReference>
<keyword evidence="10" id="KW-0067">ATP-binding</keyword>
<feature type="domain" description="Disease resistance protein winged helix" evidence="13">
    <location>
        <begin position="541"/>
        <end position="590"/>
    </location>
</feature>
<evidence type="ECO:0000256" key="1">
    <source>
        <dbReference type="ARBA" id="ARBA00002074"/>
    </source>
</evidence>